<comment type="caution">
    <text evidence="1">The sequence shown here is derived from an EMBL/GenBank/DDBJ whole genome shotgun (WGS) entry which is preliminary data.</text>
</comment>
<reference evidence="1 2" key="1">
    <citation type="journal article" date="2021" name="BMC Genomics">
        <title>Datura genome reveals duplications of psychoactive alkaloid biosynthetic genes and high mutation rate following tissue culture.</title>
        <authorList>
            <person name="Rajewski A."/>
            <person name="Carter-House D."/>
            <person name="Stajich J."/>
            <person name="Litt A."/>
        </authorList>
    </citation>
    <scope>NUCLEOTIDE SEQUENCE [LARGE SCALE GENOMIC DNA]</scope>
    <source>
        <strain evidence="1">AR-01</strain>
    </source>
</reference>
<keyword evidence="2" id="KW-1185">Reference proteome</keyword>
<gene>
    <name evidence="1" type="ORF">HAX54_027291</name>
</gene>
<accession>A0ABS8V4C6</accession>
<organism evidence="1 2">
    <name type="scientific">Datura stramonium</name>
    <name type="common">Jimsonweed</name>
    <name type="synonym">Common thornapple</name>
    <dbReference type="NCBI Taxonomy" id="4076"/>
    <lineage>
        <taxon>Eukaryota</taxon>
        <taxon>Viridiplantae</taxon>
        <taxon>Streptophyta</taxon>
        <taxon>Embryophyta</taxon>
        <taxon>Tracheophyta</taxon>
        <taxon>Spermatophyta</taxon>
        <taxon>Magnoliopsida</taxon>
        <taxon>eudicotyledons</taxon>
        <taxon>Gunneridae</taxon>
        <taxon>Pentapetalae</taxon>
        <taxon>asterids</taxon>
        <taxon>lamiids</taxon>
        <taxon>Solanales</taxon>
        <taxon>Solanaceae</taxon>
        <taxon>Solanoideae</taxon>
        <taxon>Datureae</taxon>
        <taxon>Datura</taxon>
    </lineage>
</organism>
<evidence type="ECO:0000313" key="1">
    <source>
        <dbReference type="EMBL" id="MCD9641221.1"/>
    </source>
</evidence>
<dbReference type="Proteomes" id="UP000823775">
    <property type="component" value="Unassembled WGS sequence"/>
</dbReference>
<feature type="non-terminal residue" evidence="1">
    <location>
        <position position="1"/>
    </location>
</feature>
<evidence type="ECO:0000313" key="2">
    <source>
        <dbReference type="Proteomes" id="UP000823775"/>
    </source>
</evidence>
<sequence>SFLVVARCLVATVRRLVEFWLDQWKCRRWKKIERGRGDWYCFGRTTIVGREGAADGCLRWLGWLVFVRCWLEIGKRRAGGFSLFGGVVWTVMDGDGRGIGRGVVRWVWLRKRENGSVD</sequence>
<protein>
    <submittedName>
        <fullName evidence="1">Uncharacterized protein</fullName>
    </submittedName>
</protein>
<name>A0ABS8V4C6_DATST</name>
<dbReference type="EMBL" id="JACEIK010003305">
    <property type="protein sequence ID" value="MCD9641221.1"/>
    <property type="molecule type" value="Genomic_DNA"/>
</dbReference>
<proteinExistence type="predicted"/>